<dbReference type="Proteomes" id="UP001460072">
    <property type="component" value="Unassembled WGS sequence"/>
</dbReference>
<accession>A0ABU9N6I6</accession>
<reference evidence="3 4" key="1">
    <citation type="submission" date="2024-03" db="EMBL/GenBank/DDBJ databases">
        <title>Two novel species of the genus Flavobacterium exhibiting potentially degradation of complex polysaccharides.</title>
        <authorList>
            <person name="Lian X."/>
        </authorList>
    </citation>
    <scope>NUCLEOTIDE SEQUENCE [LARGE SCALE GENOMIC DNA]</scope>
    <source>
        <strain evidence="4">j3</strain>
    </source>
</reference>
<feature type="signal peptide" evidence="2">
    <location>
        <begin position="1"/>
        <end position="26"/>
    </location>
</feature>
<evidence type="ECO:0000256" key="2">
    <source>
        <dbReference type="SAM" id="SignalP"/>
    </source>
</evidence>
<comment type="caution">
    <text evidence="3">The sequence shown here is derived from an EMBL/GenBank/DDBJ whole genome shotgun (WGS) entry which is preliminary data.</text>
</comment>
<feature type="region of interest" description="Disordered" evidence="1">
    <location>
        <begin position="31"/>
        <end position="79"/>
    </location>
</feature>
<sequence length="79" mass="8774">MKTITTKDAFKLLLFLLILFSAKAIAFTKLPNEESSRGSGSRFSTVSKPKTISQKSVKSYATSYKGKALQSHGNKRFKK</sequence>
<keyword evidence="2" id="KW-0732">Signal</keyword>
<gene>
    <name evidence="3" type="ORF">WFZ85_02945</name>
</gene>
<feature type="compositionally biased region" description="Polar residues" evidence="1">
    <location>
        <begin position="43"/>
        <end position="62"/>
    </location>
</feature>
<organism evidence="3 4">
    <name type="scientific">Flavobacterium aureirubrum</name>
    <dbReference type="NCBI Taxonomy" id="3133147"/>
    <lineage>
        <taxon>Bacteria</taxon>
        <taxon>Pseudomonadati</taxon>
        <taxon>Bacteroidota</taxon>
        <taxon>Flavobacteriia</taxon>
        <taxon>Flavobacteriales</taxon>
        <taxon>Flavobacteriaceae</taxon>
        <taxon>Flavobacterium</taxon>
    </lineage>
</organism>
<feature type="chain" id="PRO_5046277019" evidence="2">
    <location>
        <begin position="27"/>
        <end position="79"/>
    </location>
</feature>
<evidence type="ECO:0000256" key="1">
    <source>
        <dbReference type="SAM" id="MobiDB-lite"/>
    </source>
</evidence>
<dbReference type="EMBL" id="JBCGDO010000002">
    <property type="protein sequence ID" value="MEM0541563.1"/>
    <property type="molecule type" value="Genomic_DNA"/>
</dbReference>
<evidence type="ECO:0000313" key="3">
    <source>
        <dbReference type="EMBL" id="MEM0541563.1"/>
    </source>
</evidence>
<protein>
    <submittedName>
        <fullName evidence="3">Uncharacterized protein</fullName>
    </submittedName>
</protein>
<dbReference type="RefSeq" id="WP_342694792.1">
    <property type="nucleotide sequence ID" value="NZ_JBCGDO010000002.1"/>
</dbReference>
<name>A0ABU9N6I6_9FLAO</name>
<keyword evidence="4" id="KW-1185">Reference proteome</keyword>
<proteinExistence type="predicted"/>
<evidence type="ECO:0000313" key="4">
    <source>
        <dbReference type="Proteomes" id="UP001460072"/>
    </source>
</evidence>